<gene>
    <name evidence="1" type="ORF">RISK_003990</name>
</gene>
<dbReference type="STRING" id="595434.RISK_003990"/>
<evidence type="ECO:0000313" key="1">
    <source>
        <dbReference type="EMBL" id="KLU04021.1"/>
    </source>
</evidence>
<protein>
    <submittedName>
        <fullName evidence="1">Uncharacterized protein</fullName>
    </submittedName>
</protein>
<proteinExistence type="predicted"/>
<dbReference type="Proteomes" id="UP000036367">
    <property type="component" value="Unassembled WGS sequence"/>
</dbReference>
<dbReference type="AlphaFoldDB" id="A0A0J1BBY2"/>
<reference evidence="1" key="1">
    <citation type="submission" date="2015-05" db="EMBL/GenBank/DDBJ databases">
        <title>Permanent draft genome of Rhodopirellula islandicus K833.</title>
        <authorList>
            <person name="Kizina J."/>
            <person name="Richter M."/>
            <person name="Glockner F.O."/>
            <person name="Harder J."/>
        </authorList>
    </citation>
    <scope>NUCLEOTIDE SEQUENCE [LARGE SCALE GENOMIC DNA]</scope>
    <source>
        <strain evidence="1">K833</strain>
    </source>
</reference>
<dbReference type="EMBL" id="LECT01000030">
    <property type="protein sequence ID" value="KLU04021.1"/>
    <property type="molecule type" value="Genomic_DNA"/>
</dbReference>
<sequence>MTGQRECFFDHFVVDIDGSPRQIFARLTHTSSIPSQACEAVALNVLFNRLWSMICLFQRSVFDAVCQNFFSVCQAPIASHFLRRSPWTSGVTVRRHLIDTATFH</sequence>
<accession>A0A0J1BBY2</accession>
<comment type="caution">
    <text evidence="1">The sequence shown here is derived from an EMBL/GenBank/DDBJ whole genome shotgun (WGS) entry which is preliminary data.</text>
</comment>
<organism evidence="1 2">
    <name type="scientific">Rhodopirellula islandica</name>
    <dbReference type="NCBI Taxonomy" id="595434"/>
    <lineage>
        <taxon>Bacteria</taxon>
        <taxon>Pseudomonadati</taxon>
        <taxon>Planctomycetota</taxon>
        <taxon>Planctomycetia</taxon>
        <taxon>Pirellulales</taxon>
        <taxon>Pirellulaceae</taxon>
        <taxon>Rhodopirellula</taxon>
    </lineage>
</organism>
<dbReference type="PATRIC" id="fig|595434.4.peg.3780"/>
<name>A0A0J1BBY2_RHOIS</name>
<evidence type="ECO:0000313" key="2">
    <source>
        <dbReference type="Proteomes" id="UP000036367"/>
    </source>
</evidence>
<keyword evidence="2" id="KW-1185">Reference proteome</keyword>